<protein>
    <submittedName>
        <fullName evidence="5">AraC family transcriptional regulator</fullName>
    </submittedName>
</protein>
<keyword evidence="1" id="KW-0805">Transcription regulation</keyword>
<evidence type="ECO:0000313" key="6">
    <source>
        <dbReference type="Proteomes" id="UP001212160"/>
    </source>
</evidence>
<organism evidence="5 6">
    <name type="scientific">Mediterraneibacter gnavus</name>
    <name type="common">Ruminococcus gnavus</name>
    <dbReference type="NCBI Taxonomy" id="33038"/>
    <lineage>
        <taxon>Bacteria</taxon>
        <taxon>Bacillati</taxon>
        <taxon>Bacillota</taxon>
        <taxon>Clostridia</taxon>
        <taxon>Lachnospirales</taxon>
        <taxon>Lachnospiraceae</taxon>
        <taxon>Mediterraneibacter</taxon>
    </lineage>
</organism>
<keyword evidence="2" id="KW-0238">DNA-binding</keyword>
<evidence type="ECO:0000256" key="2">
    <source>
        <dbReference type="ARBA" id="ARBA00023125"/>
    </source>
</evidence>
<dbReference type="PANTHER" id="PTHR47893:SF1">
    <property type="entry name" value="REGULATORY PROTEIN PCHR"/>
    <property type="match status" value="1"/>
</dbReference>
<dbReference type="Proteomes" id="UP001212160">
    <property type="component" value="Unassembled WGS sequence"/>
</dbReference>
<feature type="domain" description="HTH araC/xylS-type" evidence="4">
    <location>
        <begin position="219"/>
        <end position="317"/>
    </location>
</feature>
<dbReference type="InterPro" id="IPR009057">
    <property type="entry name" value="Homeodomain-like_sf"/>
</dbReference>
<dbReference type="InterPro" id="IPR053142">
    <property type="entry name" value="PchR_regulatory_protein"/>
</dbReference>
<name>A0AAW6DI16_MEDGN</name>
<dbReference type="RefSeq" id="WP_272107783.1">
    <property type="nucleotide sequence ID" value="NZ_JAQMLA010000015.1"/>
</dbReference>
<evidence type="ECO:0000313" key="5">
    <source>
        <dbReference type="EMBL" id="MDB8686406.1"/>
    </source>
</evidence>
<comment type="caution">
    <text evidence="5">The sequence shown here is derived from an EMBL/GenBank/DDBJ whole genome shotgun (WGS) entry which is preliminary data.</text>
</comment>
<dbReference type="Pfam" id="PF12833">
    <property type="entry name" value="HTH_18"/>
    <property type="match status" value="1"/>
</dbReference>
<evidence type="ECO:0000256" key="3">
    <source>
        <dbReference type="ARBA" id="ARBA00023163"/>
    </source>
</evidence>
<dbReference type="SUPFAM" id="SSF46689">
    <property type="entry name" value="Homeodomain-like"/>
    <property type="match status" value="1"/>
</dbReference>
<sequence length="323" mass="37611">MHSIEHYYQDNLLKHGFSEIPSYNNYCPIGKLFKVPEKQGHGLYWVYGEKNLYDIKIHDFYYHEDSFVSLETPECLSITYYDSIAGEELMPYRRLTAGCIKTFIGGYKPYRAIFHKSIPIRCIGIEIMPAYYERYLKAAYPNEYIDPHDAFCTIDQTHHFPEMIKLLRQVWSYQGDGIAAKLFFESKVAEAISLAFEYGKHQKSKYVAQLSNQDMESLENVTAYINDHFNCDISLEHLSKISCMGATKLRSSFKQVYECTISEYIQQRRFSHAEILLASTDFTIEQIASAVGYCNAGRFAHSFKKNTGLFPAEYRKMSQRKKR</sequence>
<dbReference type="EMBL" id="JAQMLA010000015">
    <property type="protein sequence ID" value="MDB8686406.1"/>
    <property type="molecule type" value="Genomic_DNA"/>
</dbReference>
<dbReference type="GO" id="GO:0003700">
    <property type="term" value="F:DNA-binding transcription factor activity"/>
    <property type="evidence" value="ECO:0007669"/>
    <property type="project" value="InterPro"/>
</dbReference>
<dbReference type="Gene3D" id="1.10.10.60">
    <property type="entry name" value="Homeodomain-like"/>
    <property type="match status" value="2"/>
</dbReference>
<evidence type="ECO:0000259" key="4">
    <source>
        <dbReference type="PROSITE" id="PS01124"/>
    </source>
</evidence>
<dbReference type="InterPro" id="IPR018060">
    <property type="entry name" value="HTH_AraC"/>
</dbReference>
<keyword evidence="3" id="KW-0804">Transcription</keyword>
<dbReference type="PROSITE" id="PS01124">
    <property type="entry name" value="HTH_ARAC_FAMILY_2"/>
    <property type="match status" value="1"/>
</dbReference>
<proteinExistence type="predicted"/>
<dbReference type="SMART" id="SM00342">
    <property type="entry name" value="HTH_ARAC"/>
    <property type="match status" value="1"/>
</dbReference>
<dbReference type="GO" id="GO:0043565">
    <property type="term" value="F:sequence-specific DNA binding"/>
    <property type="evidence" value="ECO:0007669"/>
    <property type="project" value="InterPro"/>
</dbReference>
<dbReference type="PANTHER" id="PTHR47893">
    <property type="entry name" value="REGULATORY PROTEIN PCHR"/>
    <property type="match status" value="1"/>
</dbReference>
<gene>
    <name evidence="5" type="ORF">PNW85_06935</name>
</gene>
<reference evidence="5" key="1">
    <citation type="submission" date="2023-01" db="EMBL/GenBank/DDBJ databases">
        <title>Human gut microbiome strain richness.</title>
        <authorList>
            <person name="Chen-Liaw A."/>
        </authorList>
    </citation>
    <scope>NUCLEOTIDE SEQUENCE</scope>
    <source>
        <strain evidence="5">RTP21484st1_H11_RTP21484_190118</strain>
    </source>
</reference>
<evidence type="ECO:0000256" key="1">
    <source>
        <dbReference type="ARBA" id="ARBA00023015"/>
    </source>
</evidence>
<dbReference type="InterPro" id="IPR020449">
    <property type="entry name" value="Tscrpt_reg_AraC-type_HTH"/>
</dbReference>
<dbReference type="PRINTS" id="PR00032">
    <property type="entry name" value="HTHARAC"/>
</dbReference>
<accession>A0AAW6DI16</accession>
<dbReference type="AlphaFoldDB" id="A0AAW6DI16"/>